<dbReference type="AlphaFoldDB" id="A0A4S1CHQ9"/>
<evidence type="ECO:0000313" key="2">
    <source>
        <dbReference type="EMBL" id="TGU72943.1"/>
    </source>
</evidence>
<sequence>MPTIMRFSTSRLTIYPNEHGLPHFHLEFIDGDRCSVAIETLEILVGEVNPPKKMAEAIKWAVENQALLFAKWEEITR</sequence>
<name>A0A4S1CHQ9_9BACT</name>
<dbReference type="Proteomes" id="UP000306416">
    <property type="component" value="Unassembled WGS sequence"/>
</dbReference>
<keyword evidence="3" id="KW-1185">Reference proteome</keyword>
<dbReference type="EMBL" id="SRSC01000004">
    <property type="protein sequence ID" value="TGU70523.1"/>
    <property type="molecule type" value="Genomic_DNA"/>
</dbReference>
<organism evidence="2 3">
    <name type="scientific">Geomonas terrae</name>
    <dbReference type="NCBI Taxonomy" id="2562681"/>
    <lineage>
        <taxon>Bacteria</taxon>
        <taxon>Pseudomonadati</taxon>
        <taxon>Thermodesulfobacteriota</taxon>
        <taxon>Desulfuromonadia</taxon>
        <taxon>Geobacterales</taxon>
        <taxon>Geobacteraceae</taxon>
        <taxon>Geomonas</taxon>
    </lineage>
</organism>
<protein>
    <submittedName>
        <fullName evidence="2">DUF4160 domain-containing protein</fullName>
    </submittedName>
</protein>
<comment type="caution">
    <text evidence="2">The sequence shown here is derived from an EMBL/GenBank/DDBJ whole genome shotgun (WGS) entry which is preliminary data.</text>
</comment>
<evidence type="ECO:0000313" key="3">
    <source>
        <dbReference type="Proteomes" id="UP000306416"/>
    </source>
</evidence>
<evidence type="ECO:0000313" key="1">
    <source>
        <dbReference type="EMBL" id="TGU70523.1"/>
    </source>
</evidence>
<dbReference type="InterPro" id="IPR025427">
    <property type="entry name" value="DUF4160"/>
</dbReference>
<dbReference type="EMBL" id="SRSC01000002">
    <property type="protein sequence ID" value="TGU72943.1"/>
    <property type="molecule type" value="Genomic_DNA"/>
</dbReference>
<reference evidence="2 3" key="1">
    <citation type="submission" date="2019-04" db="EMBL/GenBank/DDBJ databases">
        <title>Geobacter oryzae sp. nov., ferric-reducing bacteria isolated from paddy soil.</title>
        <authorList>
            <person name="Xu Z."/>
            <person name="Masuda Y."/>
            <person name="Itoh H."/>
            <person name="Senoo K."/>
        </authorList>
    </citation>
    <scope>NUCLEOTIDE SEQUENCE [LARGE SCALE GENOMIC DNA]</scope>
    <source>
        <strain evidence="2 3">Red111</strain>
    </source>
</reference>
<gene>
    <name evidence="2" type="ORF">E4633_11700</name>
    <name evidence="1" type="ORF">E4633_16090</name>
</gene>
<dbReference type="RefSeq" id="WP_135870409.1">
    <property type="nucleotide sequence ID" value="NZ_SRSC01000002.1"/>
</dbReference>
<accession>A0A4S1CHQ9</accession>
<dbReference type="Pfam" id="PF13711">
    <property type="entry name" value="DUF4160"/>
    <property type="match status" value="1"/>
</dbReference>
<proteinExistence type="predicted"/>